<sequence length="446" mass="49266">MAYPVSPVSADQVGYCFVQQYYQVLQGQFDYVHKFYNDASTIIRISEDSTHTASGILQINKLIMLLDFTGIEIKAINSLESWSGGVLVVVSGSAKSLKFRGRRKFMQTLLLAPQEEGYFILNDIFHFLSTEVIHQHPESLVLESRVDYLHQTPVLMDARTEYQHPRSLLQVTRADCQHPQPVQLEDGVGPQPAASNIPEGEVEAGGHITSERVEYSLQDQQESAAVCMKKDSAEDSSSLSNEAANHEEEPPYAVGEPQQFTHASILRAPKGKTVTLAAAMTLPEKTSILVSEWRPTLHISSQLPDTSSSSSPDSSVDVVSEGESRSVYVKNLPLTVSALDISQKFESFGRIKPDGVLITNRTDIGICFAFVEFEDVQSVHNAIMASPIQLSGREVYIEERKPSSKSISSMRGGRREEGGKGSYQQEAVRGSFGKWPFGKGVHREVI</sequence>
<dbReference type="CDD" id="cd00780">
    <property type="entry name" value="NTF2"/>
    <property type="match status" value="1"/>
</dbReference>
<dbReference type="SUPFAM" id="SSF54928">
    <property type="entry name" value="RNA-binding domain, RBD"/>
    <property type="match status" value="1"/>
</dbReference>
<dbReference type="Gene3D" id="3.10.450.50">
    <property type="match status" value="1"/>
</dbReference>
<proteinExistence type="predicted"/>
<evidence type="ECO:0000256" key="1">
    <source>
        <dbReference type="ARBA" id="ARBA00022884"/>
    </source>
</evidence>
<dbReference type="PROSITE" id="PS50177">
    <property type="entry name" value="NTF2_DOMAIN"/>
    <property type="match status" value="1"/>
</dbReference>
<dbReference type="OMA" id="HITSERV"/>
<dbReference type="FunFam" id="3.10.450.50:FF:000003">
    <property type="entry name" value="Nuclear transport factor 2 family protein"/>
    <property type="match status" value="1"/>
</dbReference>
<dbReference type="AlphaFoldDB" id="A0A166JD12"/>
<organism evidence="6">
    <name type="scientific">Daucus carota subsp. sativus</name>
    <name type="common">Carrot</name>
    <dbReference type="NCBI Taxonomy" id="79200"/>
    <lineage>
        <taxon>Eukaryota</taxon>
        <taxon>Viridiplantae</taxon>
        <taxon>Streptophyta</taxon>
        <taxon>Embryophyta</taxon>
        <taxon>Tracheophyta</taxon>
        <taxon>Spermatophyta</taxon>
        <taxon>Magnoliopsida</taxon>
        <taxon>eudicotyledons</taxon>
        <taxon>Gunneridae</taxon>
        <taxon>Pentapetalae</taxon>
        <taxon>asterids</taxon>
        <taxon>campanulids</taxon>
        <taxon>Apiales</taxon>
        <taxon>Apiaceae</taxon>
        <taxon>Apioideae</taxon>
        <taxon>Scandiceae</taxon>
        <taxon>Daucinae</taxon>
        <taxon>Daucus</taxon>
        <taxon>Daucus sect. Daucus</taxon>
    </lineage>
</organism>
<dbReference type="InterPro" id="IPR000504">
    <property type="entry name" value="RRM_dom"/>
</dbReference>
<evidence type="ECO:0000259" key="4">
    <source>
        <dbReference type="PROSITE" id="PS50102"/>
    </source>
</evidence>
<dbReference type="InterPro" id="IPR035979">
    <property type="entry name" value="RBD_domain_sf"/>
</dbReference>
<feature type="domain" description="RRM" evidence="4">
    <location>
        <begin position="325"/>
        <end position="402"/>
    </location>
</feature>
<accession>A0A166JD12</accession>
<feature type="region of interest" description="Disordered" evidence="3">
    <location>
        <begin position="401"/>
        <end position="425"/>
    </location>
</feature>
<feature type="region of interest" description="Disordered" evidence="3">
    <location>
        <begin position="224"/>
        <end position="253"/>
    </location>
</feature>
<dbReference type="GO" id="GO:0003729">
    <property type="term" value="F:mRNA binding"/>
    <property type="evidence" value="ECO:0007669"/>
    <property type="project" value="TreeGrafter"/>
</dbReference>
<dbReference type="CDD" id="cd00590">
    <property type="entry name" value="RRM_SF"/>
    <property type="match status" value="1"/>
</dbReference>
<evidence type="ECO:0008006" key="7">
    <source>
        <dbReference type="Google" id="ProtNLM"/>
    </source>
</evidence>
<feature type="region of interest" description="Disordered" evidence="3">
    <location>
        <begin position="180"/>
        <end position="200"/>
    </location>
</feature>
<dbReference type="PROSITE" id="PS50102">
    <property type="entry name" value="RRM"/>
    <property type="match status" value="1"/>
</dbReference>
<dbReference type="InterPro" id="IPR018222">
    <property type="entry name" value="Nuclear_transport_factor_2_euk"/>
</dbReference>
<dbReference type="Gramene" id="KZN12035">
    <property type="protein sequence ID" value="KZN12035"/>
    <property type="gene ID" value="DCAR_004691"/>
</dbReference>
<dbReference type="GO" id="GO:1990904">
    <property type="term" value="C:ribonucleoprotein complex"/>
    <property type="evidence" value="ECO:0007669"/>
    <property type="project" value="TreeGrafter"/>
</dbReference>
<reference evidence="6" key="1">
    <citation type="journal article" date="2016" name="Nat. Genet.">
        <title>A high-quality carrot genome assembly provides new insights into carotenoid accumulation and asterid genome evolution.</title>
        <authorList>
            <person name="Iorizzo M."/>
            <person name="Ellison S."/>
            <person name="Senalik D."/>
            <person name="Zeng P."/>
            <person name="Satapoomin P."/>
            <person name="Huang J."/>
            <person name="Bowman M."/>
            <person name="Iovene M."/>
            <person name="Sanseverino W."/>
            <person name="Cavagnaro P."/>
            <person name="Yildiz M."/>
            <person name="Macko-Podgorni A."/>
            <person name="Moranska E."/>
            <person name="Grzebelus E."/>
            <person name="Grzebelus D."/>
            <person name="Ashrafi H."/>
            <person name="Zheng Z."/>
            <person name="Cheng S."/>
            <person name="Spooner D."/>
            <person name="Van Deynze A."/>
            <person name="Simon P."/>
        </authorList>
    </citation>
    <scope>NUCLEOTIDE SEQUENCE [LARGE SCALE GENOMIC DNA]</scope>
    <source>
        <tissue evidence="6">Leaf</tissue>
    </source>
</reference>
<dbReference type="Pfam" id="PF00076">
    <property type="entry name" value="RRM_1"/>
    <property type="match status" value="1"/>
</dbReference>
<dbReference type="SUPFAM" id="SSF54427">
    <property type="entry name" value="NTF2-like"/>
    <property type="match status" value="1"/>
</dbReference>
<gene>
    <name evidence="6" type="ORF">DCAR_004691</name>
</gene>
<comment type="caution">
    <text evidence="6">The sequence shown here is derived from an EMBL/GenBank/DDBJ whole genome shotgun (WGS) entry which is preliminary data.</text>
</comment>
<evidence type="ECO:0000256" key="2">
    <source>
        <dbReference type="PROSITE-ProRule" id="PRU00176"/>
    </source>
</evidence>
<protein>
    <recommendedName>
        <fullName evidence="7">NTF2 domain-containing protein</fullName>
    </recommendedName>
</protein>
<dbReference type="InterPro" id="IPR032710">
    <property type="entry name" value="NTF2-like_dom_sf"/>
</dbReference>
<evidence type="ECO:0000313" key="6">
    <source>
        <dbReference type="EMBL" id="KZN12035.1"/>
    </source>
</evidence>
<dbReference type="Pfam" id="PF02136">
    <property type="entry name" value="NTF2"/>
    <property type="match status" value="1"/>
</dbReference>
<keyword evidence="1 2" id="KW-0694">RNA-binding</keyword>
<dbReference type="SMART" id="SM00360">
    <property type="entry name" value="RRM"/>
    <property type="match status" value="1"/>
</dbReference>
<dbReference type="InterPro" id="IPR039539">
    <property type="entry name" value="Ras_GTPase_bind_prot"/>
</dbReference>
<evidence type="ECO:0000256" key="3">
    <source>
        <dbReference type="SAM" id="MobiDB-lite"/>
    </source>
</evidence>
<dbReference type="PANTHER" id="PTHR10693">
    <property type="entry name" value="RAS GTPASE-ACTIVATING PROTEIN-BINDING PROTEIN"/>
    <property type="match status" value="1"/>
</dbReference>
<dbReference type="EMBL" id="LNRQ01000001">
    <property type="protein sequence ID" value="KZN12035.1"/>
    <property type="molecule type" value="Genomic_DNA"/>
</dbReference>
<feature type="domain" description="NTF2" evidence="5">
    <location>
        <begin position="13"/>
        <end position="127"/>
    </location>
</feature>
<name>A0A166JD12_DAUCS</name>
<evidence type="ECO:0000259" key="5">
    <source>
        <dbReference type="PROSITE" id="PS50177"/>
    </source>
</evidence>
<dbReference type="InterPro" id="IPR002075">
    <property type="entry name" value="NTF2_dom"/>
</dbReference>
<dbReference type="Gene3D" id="3.30.70.330">
    <property type="match status" value="1"/>
</dbReference>
<dbReference type="STRING" id="79200.A0A166JD12"/>
<dbReference type="InterPro" id="IPR012677">
    <property type="entry name" value="Nucleotide-bd_a/b_plait_sf"/>
</dbReference>
<dbReference type="GO" id="GO:0005829">
    <property type="term" value="C:cytosol"/>
    <property type="evidence" value="ECO:0007669"/>
    <property type="project" value="TreeGrafter"/>
</dbReference>
<dbReference type="PANTHER" id="PTHR10693:SF29">
    <property type="entry name" value="GB|AAD20086.1"/>
    <property type="match status" value="1"/>
</dbReference>